<reference evidence="3 4" key="1">
    <citation type="submission" date="2016-10" db="EMBL/GenBank/DDBJ databases">
        <authorList>
            <person name="de Groot N.N."/>
        </authorList>
    </citation>
    <scope>NUCLEOTIDE SEQUENCE [LARGE SCALE GENOMIC DNA]</scope>
    <source>
        <strain evidence="3 4">CGMCC 1.8925</strain>
    </source>
</reference>
<evidence type="ECO:0000256" key="2">
    <source>
        <dbReference type="SAM" id="SignalP"/>
    </source>
</evidence>
<feature type="compositionally biased region" description="Acidic residues" evidence="1">
    <location>
        <begin position="53"/>
        <end position="69"/>
    </location>
</feature>
<dbReference type="Proteomes" id="UP000199502">
    <property type="component" value="Unassembled WGS sequence"/>
</dbReference>
<dbReference type="EMBL" id="FMVT01000003">
    <property type="protein sequence ID" value="SCY26720.1"/>
    <property type="molecule type" value="Genomic_DNA"/>
</dbReference>
<feature type="chain" id="PRO_5011528427" evidence="2">
    <location>
        <begin position="28"/>
        <end position="204"/>
    </location>
</feature>
<keyword evidence="4" id="KW-1185">Reference proteome</keyword>
<organism evidence="3 4">
    <name type="scientific">Paracoccus tibetensis</name>
    <dbReference type="NCBI Taxonomy" id="336292"/>
    <lineage>
        <taxon>Bacteria</taxon>
        <taxon>Pseudomonadati</taxon>
        <taxon>Pseudomonadota</taxon>
        <taxon>Alphaproteobacteria</taxon>
        <taxon>Rhodobacterales</taxon>
        <taxon>Paracoccaceae</taxon>
        <taxon>Paracoccus</taxon>
    </lineage>
</organism>
<sequence length="204" mass="21118">MNILARLMTGAALGLILAAPVAAPAAAQDAPAAETPEAGAADSTAPDAAAPTTEEDEDGGDDEAEEGAAEGEGGTYQASGMFDYGFPGIMNRENRTDLAPLRLSSGQPVAGGEYTLKSGGYYRIEIEADGTQELSLSGGDFFRAVWINEIVINDIEIRPMGVHSIEFDAAGSARISFVAILPGRYTLSVPGSTGETMQAVFNIQ</sequence>
<evidence type="ECO:0000256" key="1">
    <source>
        <dbReference type="SAM" id="MobiDB-lite"/>
    </source>
</evidence>
<dbReference type="AlphaFoldDB" id="A0A1G5EJ57"/>
<dbReference type="RefSeq" id="WP_245686558.1">
    <property type="nucleotide sequence ID" value="NZ_FMVT01000003.1"/>
</dbReference>
<feature type="compositionally biased region" description="Low complexity" evidence="1">
    <location>
        <begin position="28"/>
        <end position="52"/>
    </location>
</feature>
<feature type="signal peptide" evidence="2">
    <location>
        <begin position="1"/>
        <end position="27"/>
    </location>
</feature>
<feature type="region of interest" description="Disordered" evidence="1">
    <location>
        <begin position="28"/>
        <end position="78"/>
    </location>
</feature>
<gene>
    <name evidence="3" type="ORF">SAMN05660710_01102</name>
</gene>
<name>A0A1G5EJ57_9RHOB</name>
<accession>A0A1G5EJ57</accession>
<proteinExistence type="predicted"/>
<dbReference type="STRING" id="336292.SAMN05660710_01102"/>
<keyword evidence="2" id="KW-0732">Signal</keyword>
<evidence type="ECO:0000313" key="3">
    <source>
        <dbReference type="EMBL" id="SCY26720.1"/>
    </source>
</evidence>
<protein>
    <submittedName>
        <fullName evidence="3">Uncharacterized protein</fullName>
    </submittedName>
</protein>
<evidence type="ECO:0000313" key="4">
    <source>
        <dbReference type="Proteomes" id="UP000199502"/>
    </source>
</evidence>